<proteinExistence type="predicted"/>
<dbReference type="AlphaFoldDB" id="A0A350P621"/>
<name>A0A350P621_9ALTE</name>
<dbReference type="Proteomes" id="UP000263517">
    <property type="component" value="Unassembled WGS sequence"/>
</dbReference>
<accession>A0A350P621</accession>
<protein>
    <recommendedName>
        <fullName evidence="1">Transglycosylase SLT domain-containing protein</fullName>
    </recommendedName>
</protein>
<dbReference type="InterPro" id="IPR001916">
    <property type="entry name" value="Glyco_hydro_22"/>
</dbReference>
<comment type="caution">
    <text evidence="2">The sequence shown here is derived from an EMBL/GenBank/DDBJ whole genome shotgun (WGS) entry which is preliminary data.</text>
</comment>
<dbReference type="EMBL" id="DNAN01000484">
    <property type="protein sequence ID" value="HAW76738.1"/>
    <property type="molecule type" value="Genomic_DNA"/>
</dbReference>
<dbReference type="InterPro" id="IPR023346">
    <property type="entry name" value="Lysozyme-like_dom_sf"/>
</dbReference>
<dbReference type="SMART" id="SM00263">
    <property type="entry name" value="LYZ1"/>
    <property type="match status" value="1"/>
</dbReference>
<dbReference type="SUPFAM" id="SSF53955">
    <property type="entry name" value="Lysozyme-like"/>
    <property type="match status" value="1"/>
</dbReference>
<organism evidence="2 3">
    <name type="scientific">Alteromonas australica</name>
    <dbReference type="NCBI Taxonomy" id="589873"/>
    <lineage>
        <taxon>Bacteria</taxon>
        <taxon>Pseudomonadati</taxon>
        <taxon>Pseudomonadota</taxon>
        <taxon>Gammaproteobacteria</taxon>
        <taxon>Alteromonadales</taxon>
        <taxon>Alteromonadaceae</taxon>
        <taxon>Alteromonas/Salinimonas group</taxon>
        <taxon>Alteromonas</taxon>
    </lineage>
</organism>
<sequence>MSQKVSKEKLAQLLRQAGFPEKDIPTMIGIAGGESSYNPKAFNPNTNTGDLSYGLFQINMLGGMGPERRAEFGIQSNEELYDPVKNVAAAKKIYDSQGLGAWSVYKNKSYQDFLPTAAEIGDPKQAPPIQSPVDYPTGTITVNNYYGPQDEEFNKENDTQSLIQTLLMNSLGQNKQSFSAPSIKEIMAAEGLGGGFLDPVQYLQNYFQ</sequence>
<evidence type="ECO:0000313" key="3">
    <source>
        <dbReference type="Proteomes" id="UP000263517"/>
    </source>
</evidence>
<dbReference type="InterPro" id="IPR043992">
    <property type="entry name" value="SLT_3"/>
</dbReference>
<evidence type="ECO:0000259" key="1">
    <source>
        <dbReference type="Pfam" id="PF18896"/>
    </source>
</evidence>
<evidence type="ECO:0000313" key="2">
    <source>
        <dbReference type="EMBL" id="HAW76738.1"/>
    </source>
</evidence>
<dbReference type="Gene3D" id="1.10.530.10">
    <property type="match status" value="1"/>
</dbReference>
<feature type="domain" description="Transglycosylase SLT" evidence="1">
    <location>
        <begin position="12"/>
        <end position="103"/>
    </location>
</feature>
<gene>
    <name evidence="2" type="ORF">DCW74_13505</name>
</gene>
<reference evidence="2 3" key="1">
    <citation type="journal article" date="2018" name="Nat. Biotechnol.">
        <title>A standardized bacterial taxonomy based on genome phylogeny substantially revises the tree of life.</title>
        <authorList>
            <person name="Parks D.H."/>
            <person name="Chuvochina M."/>
            <person name="Waite D.W."/>
            <person name="Rinke C."/>
            <person name="Skarshewski A."/>
            <person name="Chaumeil P.A."/>
            <person name="Hugenholtz P."/>
        </authorList>
    </citation>
    <scope>NUCLEOTIDE SEQUENCE [LARGE SCALE GENOMIC DNA]</scope>
    <source>
        <strain evidence="2">UBA11978</strain>
    </source>
</reference>
<dbReference type="Pfam" id="PF18896">
    <property type="entry name" value="SLT_3"/>
    <property type="match status" value="1"/>
</dbReference>